<dbReference type="InterPro" id="IPR051698">
    <property type="entry name" value="Transposase_11-like"/>
</dbReference>
<dbReference type="RefSeq" id="WP_069776541.1">
    <property type="nucleotide sequence ID" value="NZ_CP017248.1"/>
</dbReference>
<dbReference type="Proteomes" id="UP000094960">
    <property type="component" value="Chromosome"/>
</dbReference>
<dbReference type="EMBL" id="CP017248">
    <property type="protein sequence ID" value="AOR29886.1"/>
    <property type="molecule type" value="Genomic_DNA"/>
</dbReference>
<dbReference type="InterPro" id="IPR047647">
    <property type="entry name" value="ISAs1_transpos"/>
</dbReference>
<gene>
    <name evidence="1" type="ORF">BFF78_01245</name>
</gene>
<dbReference type="AlphaFoldDB" id="A0A1D7Y2U6"/>
<name>A0A1D7Y2U6_9ACTN</name>
<keyword evidence="2" id="KW-1185">Reference proteome</keyword>
<reference evidence="2" key="1">
    <citation type="submission" date="2016-09" db="EMBL/GenBank/DDBJ databases">
        <title>Streptomyces puniciscabiei strain:TW1S1 Genome sequencing and assembly.</title>
        <authorList>
            <person name="Kim M.-K."/>
            <person name="Kim S.B."/>
        </authorList>
    </citation>
    <scope>NUCLEOTIDE SEQUENCE [LARGE SCALE GENOMIC DNA]</scope>
    <source>
        <strain evidence="2">TW1S1</strain>
    </source>
</reference>
<evidence type="ECO:0000313" key="1">
    <source>
        <dbReference type="EMBL" id="AOR29886.1"/>
    </source>
</evidence>
<evidence type="ECO:0008006" key="3">
    <source>
        <dbReference type="Google" id="ProtNLM"/>
    </source>
</evidence>
<proteinExistence type="predicted"/>
<dbReference type="PANTHER" id="PTHR30298:SF0">
    <property type="entry name" value="PROTEIN YBFL-RELATED"/>
    <property type="match status" value="1"/>
</dbReference>
<organism evidence="1 2">
    <name type="scientific">Streptomyces fodineus</name>
    <dbReference type="NCBI Taxonomy" id="1904616"/>
    <lineage>
        <taxon>Bacteria</taxon>
        <taxon>Bacillati</taxon>
        <taxon>Actinomycetota</taxon>
        <taxon>Actinomycetes</taxon>
        <taxon>Kitasatosporales</taxon>
        <taxon>Streptomycetaceae</taxon>
        <taxon>Streptomyces</taxon>
    </lineage>
</organism>
<dbReference type="KEGG" id="spun:BFF78_01245"/>
<dbReference type="PANTHER" id="PTHR30298">
    <property type="entry name" value="H REPEAT-ASSOCIATED PREDICTED TRANSPOSASE"/>
    <property type="match status" value="1"/>
</dbReference>
<sequence>MPLQGKTRATAHGRDAIRRIKTCSVARGLDFPHAARAVHVVRRRRTVTIGKVTLERVYGVTSLRPHQAKPADLASWVRGHWGIENKIHHLRDATFAEDTSRVRTGTAPRAMASLRHLALGALRHAGHDNIAAGSATTSAPPPYACHLRHHVIKPDHSNDAALVHRAA</sequence>
<evidence type="ECO:0000313" key="2">
    <source>
        <dbReference type="Proteomes" id="UP000094960"/>
    </source>
</evidence>
<protein>
    <recommendedName>
        <fullName evidence="3">Transposase IS4-like domain-containing protein</fullName>
    </recommendedName>
</protein>
<accession>A0A1D7Y2U6</accession>
<dbReference type="NCBIfam" id="NF033564">
    <property type="entry name" value="transpos_ISAs1"/>
    <property type="match status" value="1"/>
</dbReference>